<dbReference type="SUPFAM" id="SSF52540">
    <property type="entry name" value="P-loop containing nucleoside triphosphate hydrolases"/>
    <property type="match status" value="2"/>
</dbReference>
<dbReference type="SMART" id="SM00382">
    <property type="entry name" value="AAA"/>
    <property type="match status" value="1"/>
</dbReference>
<dbReference type="PIRSF" id="PIRSF006485">
    <property type="entry name" value="GTP-binding_EngA"/>
    <property type="match status" value="1"/>
</dbReference>
<evidence type="ECO:0000256" key="5">
    <source>
        <dbReference type="ARBA" id="ARBA00022741"/>
    </source>
</evidence>
<dbReference type="NCBIfam" id="TIGR03594">
    <property type="entry name" value="GTPase_EngA"/>
    <property type="match status" value="1"/>
</dbReference>
<dbReference type="InterPro" id="IPR015946">
    <property type="entry name" value="KH_dom-like_a/b"/>
</dbReference>
<evidence type="ECO:0000313" key="11">
    <source>
        <dbReference type="EMBL" id="MDM5146790.1"/>
    </source>
</evidence>
<feature type="binding site" evidence="8">
    <location>
        <begin position="230"/>
        <end position="234"/>
    </location>
    <ligand>
        <name>GTP</name>
        <dbReference type="ChEBI" id="CHEBI:37565"/>
        <label>2</label>
    </ligand>
</feature>
<feature type="binding site" evidence="8">
    <location>
        <begin position="59"/>
        <end position="63"/>
    </location>
    <ligand>
        <name>GTP</name>
        <dbReference type="ChEBI" id="CHEBI:37565"/>
        <label>1</label>
    </ligand>
</feature>
<evidence type="ECO:0000256" key="4">
    <source>
        <dbReference type="ARBA" id="ARBA00022737"/>
    </source>
</evidence>
<comment type="similarity">
    <text evidence="1 8 9">Belongs to the TRAFAC class TrmE-Era-EngA-EngB-Septin-like GTPase superfamily. EngA (Der) GTPase family.</text>
</comment>
<dbReference type="InterPro" id="IPR016484">
    <property type="entry name" value="GTPase_Der"/>
</dbReference>
<keyword evidence="3 8" id="KW-0690">Ribosome biogenesis</keyword>
<reference evidence="11" key="2">
    <citation type="journal article" date="2023" name="Microbiome">
        <title>Synthase-selected sorting approach identifies a beta-lactone synthase in a nudibranch symbiotic bacterium.</title>
        <authorList>
            <person name="Dzunkova M."/>
            <person name="La Clair J.J."/>
            <person name="Tyml T."/>
            <person name="Doud D."/>
            <person name="Schulz F."/>
            <person name="Piquer-Esteban S."/>
            <person name="Porcel Sanchis D."/>
            <person name="Osborn A."/>
            <person name="Robinson D."/>
            <person name="Louie K.B."/>
            <person name="Bowen B.P."/>
            <person name="Bowers R.M."/>
            <person name="Lee J."/>
            <person name="Arnau V."/>
            <person name="Diaz-Villanueva W."/>
            <person name="Stepanauskas R."/>
            <person name="Gosliner T."/>
            <person name="Date S.V."/>
            <person name="Northen T.R."/>
            <person name="Cheng J.F."/>
            <person name="Burkart M.D."/>
            <person name="Woyke T."/>
        </authorList>
    </citation>
    <scope>NUCLEOTIDE SEQUENCE</scope>
    <source>
        <strain evidence="11">Df01</strain>
    </source>
</reference>
<comment type="function">
    <text evidence="8 9">GTPase that plays an essential role in the late steps of ribosome biogenesis.</text>
</comment>
<comment type="subunit">
    <text evidence="8">Associates with the 50S ribosomal subunit.</text>
</comment>
<keyword evidence="5 8" id="KW-0547">Nucleotide-binding</keyword>
<dbReference type="InterPro" id="IPR027417">
    <property type="entry name" value="P-loop_NTPase"/>
</dbReference>
<feature type="domain" description="AAA+ ATPase" evidence="10">
    <location>
        <begin position="175"/>
        <end position="317"/>
    </location>
</feature>
<feature type="binding site" evidence="8">
    <location>
        <begin position="183"/>
        <end position="190"/>
    </location>
    <ligand>
        <name>GTP</name>
        <dbReference type="ChEBI" id="CHEBI:37565"/>
        <label>2</label>
    </ligand>
</feature>
<dbReference type="Gene3D" id="3.30.300.20">
    <property type="match status" value="1"/>
</dbReference>
<dbReference type="GO" id="GO:0016787">
    <property type="term" value="F:hydrolase activity"/>
    <property type="evidence" value="ECO:0007669"/>
    <property type="project" value="UniProtKB-KW"/>
</dbReference>
<keyword evidence="4 9" id="KW-0677">Repeat</keyword>
<evidence type="ECO:0000256" key="1">
    <source>
        <dbReference type="ARBA" id="ARBA00008279"/>
    </source>
</evidence>
<evidence type="ECO:0000256" key="6">
    <source>
        <dbReference type="ARBA" id="ARBA00023134"/>
    </source>
</evidence>
<comment type="caution">
    <text evidence="11">The sequence shown here is derived from an EMBL/GenBank/DDBJ whole genome shotgun (WGS) entry which is preliminary data.</text>
</comment>
<evidence type="ECO:0000313" key="12">
    <source>
        <dbReference type="Proteomes" id="UP001168167"/>
    </source>
</evidence>
<dbReference type="PANTHER" id="PTHR43834">
    <property type="entry name" value="GTPASE DER"/>
    <property type="match status" value="1"/>
</dbReference>
<feature type="binding site" evidence="8">
    <location>
        <begin position="11"/>
        <end position="18"/>
    </location>
    <ligand>
        <name>GTP</name>
        <dbReference type="ChEBI" id="CHEBI:37565"/>
        <label>1</label>
    </ligand>
</feature>
<dbReference type="Pfam" id="PF01926">
    <property type="entry name" value="MMR_HSR1"/>
    <property type="match status" value="2"/>
</dbReference>
<evidence type="ECO:0000256" key="3">
    <source>
        <dbReference type="ARBA" id="ARBA00022517"/>
    </source>
</evidence>
<dbReference type="PRINTS" id="PR00449">
    <property type="entry name" value="RASTRNSFRMNG"/>
</dbReference>
<proteinExistence type="inferred from homology"/>
<feature type="binding site" evidence="8">
    <location>
        <begin position="123"/>
        <end position="126"/>
    </location>
    <ligand>
        <name>GTP</name>
        <dbReference type="ChEBI" id="CHEBI:37565"/>
        <label>1</label>
    </ligand>
</feature>
<gene>
    <name evidence="8 11" type="primary">der</name>
    <name evidence="11" type="ORF">NQX30_00090</name>
</gene>
<sequence>MKELPTVVIIGRPNVGKSRFFNRLTKHPAAIVDAAPGMTLDYLTETIPIAPNHHVRLIDTGGVQGEEDDWTAAAVRQTEAAVGKADALLVMVDARSGLQYGDKALLNWLRRQWPRLPRLLLVNKAEGLLEAEACADFYSLQEDILPVSALRGSGVSALKKKLEVMLPATNIENEDSLTLAIVGRPNAGKSTLLNRLLKEERAVVSSVPGTTRDSIMASFRSRHGLFSLIDTAGMRRQRARTVRERLSVAAARYALQQAKVALLVADMAAGASYQDKRIASLIAESGCATVVIGNKSDLLPRSERPAALRRLSAALPLGFSAPAFAISALNGRLPVEAMLAAASTAIACSSKQFSTALLTRTLIEIVKHNPPPISGGFRPKLRYAHQGGKDPLQIVIHGGGVKRVADDYRRYLASAFASRLEIIGTPLRIELRSEDNPYA</sequence>
<protein>
    <recommendedName>
        <fullName evidence="2 8">GTPase Der</fullName>
    </recommendedName>
    <alternativeName>
        <fullName evidence="7 8">GTP-binding protein EngA</fullName>
    </alternativeName>
</protein>
<dbReference type="InterPro" id="IPR032859">
    <property type="entry name" value="KH_dom-like"/>
</dbReference>
<dbReference type="InterPro" id="IPR006073">
    <property type="entry name" value="GTP-bd"/>
</dbReference>
<dbReference type="HAMAP" id="MF_00195">
    <property type="entry name" value="GTPase_Der"/>
    <property type="match status" value="1"/>
</dbReference>
<evidence type="ECO:0000256" key="8">
    <source>
        <dbReference type="HAMAP-Rule" id="MF_00195"/>
    </source>
</evidence>
<dbReference type="EMBL" id="JANQAO010000001">
    <property type="protein sequence ID" value="MDM5146790.1"/>
    <property type="molecule type" value="Genomic_DNA"/>
</dbReference>
<name>A0ABT7QK33_9GAMM</name>
<accession>A0ABT7QK33</accession>
<dbReference type="InterPro" id="IPR005225">
    <property type="entry name" value="Small_GTP-bd"/>
</dbReference>
<evidence type="ECO:0000259" key="10">
    <source>
        <dbReference type="SMART" id="SM00382"/>
    </source>
</evidence>
<evidence type="ECO:0000256" key="9">
    <source>
        <dbReference type="RuleBase" id="RU004481"/>
    </source>
</evidence>
<dbReference type="Pfam" id="PF14714">
    <property type="entry name" value="KH_dom-like"/>
    <property type="match status" value="1"/>
</dbReference>
<dbReference type="InterPro" id="IPR003593">
    <property type="entry name" value="AAA+_ATPase"/>
</dbReference>
<evidence type="ECO:0000256" key="7">
    <source>
        <dbReference type="ARBA" id="ARBA00032345"/>
    </source>
</evidence>
<dbReference type="Gene3D" id="3.40.50.300">
    <property type="entry name" value="P-loop containing nucleotide triphosphate hydrolases"/>
    <property type="match status" value="2"/>
</dbReference>
<reference evidence="11" key="1">
    <citation type="submission" date="2022-08" db="EMBL/GenBank/DDBJ databases">
        <authorList>
            <person name="Dzunkova M."/>
            <person name="La Clair J."/>
            <person name="Tyml T."/>
            <person name="Doud D."/>
            <person name="Schulz F."/>
            <person name="Piquer S."/>
            <person name="Porcel Sanchis D."/>
            <person name="Osborn A."/>
            <person name="Robinson D."/>
            <person name="Louie K.B."/>
            <person name="Bowen B.P."/>
            <person name="Bowers R."/>
            <person name="Lee J."/>
            <person name="Arnau Llombart V."/>
            <person name="Diaz Villanueva W."/>
            <person name="Gosliner T."/>
            <person name="Northen T."/>
            <person name="Cheng J.-F."/>
            <person name="Burkart M.D."/>
            <person name="Woyke T."/>
        </authorList>
    </citation>
    <scope>NUCLEOTIDE SEQUENCE</scope>
    <source>
        <strain evidence="11">Df01</strain>
    </source>
</reference>
<keyword evidence="11" id="KW-0378">Hydrolase</keyword>
<dbReference type="PANTHER" id="PTHR43834:SF6">
    <property type="entry name" value="GTPASE DER"/>
    <property type="match status" value="1"/>
</dbReference>
<evidence type="ECO:0000256" key="2">
    <source>
        <dbReference type="ARBA" id="ARBA00020953"/>
    </source>
</evidence>
<feature type="binding site" evidence="8">
    <location>
        <begin position="294"/>
        <end position="297"/>
    </location>
    <ligand>
        <name>GTP</name>
        <dbReference type="ChEBI" id="CHEBI:37565"/>
        <label>2</label>
    </ligand>
</feature>
<keyword evidence="6 8" id="KW-0342">GTP-binding</keyword>
<organism evidence="11 12">
    <name type="scientific">Candidatus Doriopsillibacter californiensis</name>
    <dbReference type="NCBI Taxonomy" id="2970740"/>
    <lineage>
        <taxon>Bacteria</taxon>
        <taxon>Pseudomonadati</taxon>
        <taxon>Pseudomonadota</taxon>
        <taxon>Gammaproteobacteria</taxon>
        <taxon>Candidatus Tethybacterales</taxon>
        <taxon>Candidatus Persebacteraceae</taxon>
        <taxon>Candidatus Doriopsillibacter</taxon>
    </lineage>
</organism>
<dbReference type="Proteomes" id="UP001168167">
    <property type="component" value="Unassembled WGS sequence"/>
</dbReference>
<keyword evidence="12" id="KW-1185">Reference proteome</keyword>
<dbReference type="NCBIfam" id="TIGR00231">
    <property type="entry name" value="small_GTP"/>
    <property type="match status" value="2"/>
</dbReference>